<dbReference type="Proteomes" id="UP000256884">
    <property type="component" value="Unassembled WGS sequence"/>
</dbReference>
<proteinExistence type="predicted"/>
<dbReference type="RefSeq" id="WP_115899530.1">
    <property type="nucleotide sequence ID" value="NZ_QUNS01000001.1"/>
</dbReference>
<feature type="transmembrane region" description="Helical" evidence="1">
    <location>
        <begin position="101"/>
        <end position="118"/>
    </location>
</feature>
<comment type="caution">
    <text evidence="2">The sequence shown here is derived from an EMBL/GenBank/DDBJ whole genome shotgun (WGS) entry which is preliminary data.</text>
</comment>
<evidence type="ECO:0000313" key="3">
    <source>
        <dbReference type="Proteomes" id="UP000256884"/>
    </source>
</evidence>
<keyword evidence="1" id="KW-0812">Transmembrane</keyword>
<gene>
    <name evidence="2" type="ORF">C7448_101235</name>
</gene>
<feature type="transmembrane region" description="Helical" evidence="1">
    <location>
        <begin position="156"/>
        <end position="175"/>
    </location>
</feature>
<keyword evidence="1" id="KW-1133">Transmembrane helix</keyword>
<accession>A0A3E0IBT1</accession>
<dbReference type="AlphaFoldDB" id="A0A3E0IBT1"/>
<organism evidence="2 3">
    <name type="scientific">Tenacibaculum gallaicum</name>
    <dbReference type="NCBI Taxonomy" id="561505"/>
    <lineage>
        <taxon>Bacteria</taxon>
        <taxon>Pseudomonadati</taxon>
        <taxon>Bacteroidota</taxon>
        <taxon>Flavobacteriia</taxon>
        <taxon>Flavobacteriales</taxon>
        <taxon>Flavobacteriaceae</taxon>
        <taxon>Tenacibaculum</taxon>
    </lineage>
</organism>
<reference evidence="2 3" key="1">
    <citation type="submission" date="2018-08" db="EMBL/GenBank/DDBJ databases">
        <title>Genomic Encyclopedia of Type Strains, Phase IV (KMG-IV): sequencing the most valuable type-strain genomes for metagenomic binning, comparative biology and taxonomic classification.</title>
        <authorList>
            <person name="Goeker M."/>
        </authorList>
    </citation>
    <scope>NUCLEOTIDE SEQUENCE [LARGE SCALE GENOMIC DNA]</scope>
    <source>
        <strain evidence="2 3">DSM 18841</strain>
    </source>
</reference>
<keyword evidence="1" id="KW-0472">Membrane</keyword>
<feature type="transmembrane region" description="Helical" evidence="1">
    <location>
        <begin position="124"/>
        <end position="144"/>
    </location>
</feature>
<dbReference type="EMBL" id="QUNS01000001">
    <property type="protein sequence ID" value="REH56200.1"/>
    <property type="molecule type" value="Genomic_DNA"/>
</dbReference>
<evidence type="ECO:0000256" key="1">
    <source>
        <dbReference type="SAM" id="Phobius"/>
    </source>
</evidence>
<dbReference type="OrthoDB" id="1188278at2"/>
<name>A0A3E0IBT1_9FLAO</name>
<sequence>MELTKEQIKKIDLFLEGIGIEYIDIRFEMVDHIATEIENNIQDTNAFFKGRGFQVPFIKYMLSRKKAFKNRYKKQTKRLHWYYTKTILKDILKKAMLPKNMLAIILLSFFCFFFGSKYVKGTSILIFSSLILNLLYTSFITYKFTKKHKTLKFVKTYSFISSLLIIVPLNLPNFFNIFYNGSYHEEAIYIYLVAFIFNYLLSQSFLEKKDFIEKKYKYLIQ</sequence>
<protein>
    <submittedName>
        <fullName evidence="2">Uncharacterized protein</fullName>
    </submittedName>
</protein>
<evidence type="ECO:0000313" key="2">
    <source>
        <dbReference type="EMBL" id="REH56200.1"/>
    </source>
</evidence>
<keyword evidence="3" id="KW-1185">Reference proteome</keyword>
<feature type="transmembrane region" description="Helical" evidence="1">
    <location>
        <begin position="187"/>
        <end position="206"/>
    </location>
</feature>